<feature type="domain" description="Thioester reductase (TE)" evidence="3">
    <location>
        <begin position="77"/>
        <end position="304"/>
    </location>
</feature>
<dbReference type="Pfam" id="PF07993">
    <property type="entry name" value="NAD_binding_4"/>
    <property type="match status" value="1"/>
</dbReference>
<reference evidence="5" key="1">
    <citation type="journal article" date="2019" name="Int. J. Syst. Evol. Microbiol.">
        <title>The Global Catalogue of Microorganisms (GCM) 10K type strain sequencing project: providing services to taxonomists for standard genome sequencing and annotation.</title>
        <authorList>
            <consortium name="The Broad Institute Genomics Platform"/>
            <consortium name="The Broad Institute Genome Sequencing Center for Infectious Disease"/>
            <person name="Wu L."/>
            <person name="Ma J."/>
        </authorList>
    </citation>
    <scope>NUCLEOTIDE SEQUENCE [LARGE SCALE GENOMIC DNA]</scope>
    <source>
        <strain evidence="5">CCM 7855</strain>
    </source>
</reference>
<dbReference type="Proteomes" id="UP000632454">
    <property type="component" value="Unassembled WGS sequence"/>
</dbReference>
<dbReference type="EMBL" id="BMCS01000002">
    <property type="protein sequence ID" value="GGF37076.1"/>
    <property type="molecule type" value="Genomic_DNA"/>
</dbReference>
<evidence type="ECO:0000256" key="1">
    <source>
        <dbReference type="ARBA" id="ARBA00022450"/>
    </source>
</evidence>
<dbReference type="PANTHER" id="PTHR44845">
    <property type="entry name" value="CARRIER DOMAIN-CONTAINING PROTEIN"/>
    <property type="match status" value="1"/>
</dbReference>
<gene>
    <name evidence="4" type="ORF">GCM10007298_36020</name>
</gene>
<sequence>MSVGKLSSEESLRPLWPHADAIMSSECRGLRFNGKYADVVALSTGDPTALRPTIDPDTRRRVALMPEARRDTALVLGANGFLGAHLIGQLTRDPSITRVYAMIRPTADRTAAQRLQDTLDGYEISVNASKITFVEGNPTDRHFGLAKDVFFDLAENVGLIFNCASSTDYTSTYLDLRSDWFLSLLRALEFSITTTRKHLTYVGSIGAHLYQRPEDFRRHDGWWYSGYAQMKWVNAALLGWLADSDTYSITLCEAPYILGSTQRGLDPGRAYSFWRIVEVAKAVGAIWDGPGMNYVPVDVICEVMAHNATSTDPLSRLLPSNPEDYDHSLYAELLDLDLVSWDEFYVRVSDMAGEKFAQTVLGDNIDILMRKVHKPEAILPAGHDASWCDHRRLFELYFSNVALKDLAPAVASA</sequence>
<dbReference type="InterPro" id="IPR013120">
    <property type="entry name" value="FAR_NAD-bd"/>
</dbReference>
<dbReference type="InterPro" id="IPR036291">
    <property type="entry name" value="NAD(P)-bd_dom_sf"/>
</dbReference>
<accession>A0ABQ1V524</accession>
<protein>
    <recommendedName>
        <fullName evidence="3">Thioester reductase (TE) domain-containing protein</fullName>
    </recommendedName>
</protein>
<evidence type="ECO:0000256" key="2">
    <source>
        <dbReference type="ARBA" id="ARBA00022553"/>
    </source>
</evidence>
<name>A0ABQ1V524_9NOCA</name>
<comment type="caution">
    <text evidence="4">The sequence shown here is derived from an EMBL/GenBank/DDBJ whole genome shotgun (WGS) entry which is preliminary data.</text>
</comment>
<keyword evidence="5" id="KW-1185">Reference proteome</keyword>
<keyword evidence="2" id="KW-0597">Phosphoprotein</keyword>
<dbReference type="SUPFAM" id="SSF51735">
    <property type="entry name" value="NAD(P)-binding Rossmann-fold domains"/>
    <property type="match status" value="1"/>
</dbReference>
<organism evidence="4 5">
    <name type="scientific">Williamsia phyllosphaerae</name>
    <dbReference type="NCBI Taxonomy" id="885042"/>
    <lineage>
        <taxon>Bacteria</taxon>
        <taxon>Bacillati</taxon>
        <taxon>Actinomycetota</taxon>
        <taxon>Actinomycetes</taxon>
        <taxon>Mycobacteriales</taxon>
        <taxon>Nocardiaceae</taxon>
        <taxon>Williamsia</taxon>
    </lineage>
</organism>
<evidence type="ECO:0000259" key="3">
    <source>
        <dbReference type="Pfam" id="PF07993"/>
    </source>
</evidence>
<keyword evidence="1" id="KW-0596">Phosphopantetheine</keyword>
<evidence type="ECO:0000313" key="4">
    <source>
        <dbReference type="EMBL" id="GGF37076.1"/>
    </source>
</evidence>
<proteinExistence type="predicted"/>
<dbReference type="PANTHER" id="PTHR44845:SF6">
    <property type="entry name" value="BETA-ALANINE-ACTIVATING ENZYME"/>
    <property type="match status" value="1"/>
</dbReference>
<dbReference type="Gene3D" id="3.40.50.720">
    <property type="entry name" value="NAD(P)-binding Rossmann-like Domain"/>
    <property type="match status" value="1"/>
</dbReference>
<evidence type="ECO:0000313" key="5">
    <source>
        <dbReference type="Proteomes" id="UP000632454"/>
    </source>
</evidence>